<dbReference type="InterPro" id="IPR004485">
    <property type="entry name" value="Cobalamin_biosynth_CobD/CbiB"/>
</dbReference>
<evidence type="ECO:0000313" key="10">
    <source>
        <dbReference type="EMBL" id="PHX56633.1"/>
    </source>
</evidence>
<name>A0A2G4F4C3_9CYAN</name>
<dbReference type="Proteomes" id="UP000226442">
    <property type="component" value="Unassembled WGS sequence"/>
</dbReference>
<feature type="transmembrane region" description="Helical" evidence="9">
    <location>
        <begin position="68"/>
        <end position="92"/>
    </location>
</feature>
<comment type="caution">
    <text evidence="9">Lacks conserved residue(s) required for the propagation of feature annotation.</text>
</comment>
<comment type="pathway">
    <text evidence="2 9">Cofactor biosynthesis; adenosylcobalamin biosynthesis.</text>
</comment>
<dbReference type="AlphaFoldDB" id="A0A2G4F4C3"/>
<evidence type="ECO:0000256" key="4">
    <source>
        <dbReference type="ARBA" id="ARBA00022475"/>
    </source>
</evidence>
<dbReference type="PANTHER" id="PTHR34308:SF1">
    <property type="entry name" value="COBALAMIN BIOSYNTHESIS PROTEIN CBIB"/>
    <property type="match status" value="1"/>
</dbReference>
<dbReference type="GO" id="GO:0015420">
    <property type="term" value="F:ABC-type vitamin B12 transporter activity"/>
    <property type="evidence" value="ECO:0007669"/>
    <property type="project" value="UniProtKB-UniRule"/>
</dbReference>
<comment type="caution">
    <text evidence="10">The sequence shown here is derived from an EMBL/GenBank/DDBJ whole genome shotgun (WGS) entry which is preliminary data.</text>
</comment>
<dbReference type="PANTHER" id="PTHR34308">
    <property type="entry name" value="COBALAMIN BIOSYNTHESIS PROTEIN CBIB"/>
    <property type="match status" value="1"/>
</dbReference>
<dbReference type="Pfam" id="PF03186">
    <property type="entry name" value="CobD_Cbib"/>
    <property type="match status" value="1"/>
</dbReference>
<evidence type="ECO:0000256" key="1">
    <source>
        <dbReference type="ARBA" id="ARBA00004651"/>
    </source>
</evidence>
<protein>
    <recommendedName>
        <fullName evidence="9">Cobalamin biosynthesis protein CobD</fullName>
    </recommendedName>
</protein>
<keyword evidence="8 9" id="KW-0472">Membrane</keyword>
<keyword evidence="11" id="KW-1185">Reference proteome</keyword>
<evidence type="ECO:0000256" key="2">
    <source>
        <dbReference type="ARBA" id="ARBA00004953"/>
    </source>
</evidence>
<comment type="similarity">
    <text evidence="3 9">Belongs to the CobD/CbiB family.</text>
</comment>
<keyword evidence="7 9" id="KW-1133">Transmembrane helix</keyword>
<gene>
    <name evidence="9" type="primary">cobD</name>
    <name evidence="10" type="ORF">CP500_004280</name>
</gene>
<feature type="transmembrane region" description="Helical" evidence="9">
    <location>
        <begin position="364"/>
        <end position="383"/>
    </location>
</feature>
<evidence type="ECO:0000256" key="8">
    <source>
        <dbReference type="ARBA" id="ARBA00023136"/>
    </source>
</evidence>
<dbReference type="EMBL" id="NXIB02000015">
    <property type="protein sequence ID" value="PHX56633.1"/>
    <property type="molecule type" value="Genomic_DNA"/>
</dbReference>
<keyword evidence="5 9" id="KW-0169">Cobalamin biosynthesis</keyword>
<evidence type="ECO:0000256" key="6">
    <source>
        <dbReference type="ARBA" id="ARBA00022692"/>
    </source>
</evidence>
<dbReference type="GO" id="GO:0005886">
    <property type="term" value="C:plasma membrane"/>
    <property type="evidence" value="ECO:0007669"/>
    <property type="project" value="UniProtKB-SubCell"/>
</dbReference>
<evidence type="ECO:0000256" key="7">
    <source>
        <dbReference type="ARBA" id="ARBA00022989"/>
    </source>
</evidence>
<evidence type="ECO:0000256" key="3">
    <source>
        <dbReference type="ARBA" id="ARBA00006263"/>
    </source>
</evidence>
<sequence length="384" mass="42261">MMSDEFAVLILAAVLDYSIGDPWGWPHPVQAMGWAIDRYTRLVFNIWNNPPGKRPNLVDSLPGDRPKLLLRCAGIILAIGLILGSYTVSWSIVQAASWVHPLFGIAIASILLASCFAARSLRAAAEDVLTPLNVGDLVKARERLSLYVGRDTENLSQSEILRALLETVTENAVDGVTAPLFYALVGFAIPHLYLLDLSNDYCGTGILPVQNWQFLRCLLSVRNLPIADYSMSMSAIVPLAIAYKAASTLDSTVGYKEAPYTDLGWFSAKLEDVLTWLPCRLTVITLALISGKPLYIWRMCQRDAVKDASPNSGWSECAYAAILGVQLGGTNSYRGVIKHKPLLGDPNQSIAAEHISQAMQLTRYCFLIWLGLSLLFYACFVFVR</sequence>
<reference evidence="10" key="1">
    <citation type="submission" date="2017-10" db="EMBL/GenBank/DDBJ databases">
        <title>Draft genome sequence of the planktic cyanobacteria Tychonema bourrellyi isolated from alpine lentic freshwater.</title>
        <authorList>
            <person name="Tett A."/>
            <person name="Armanini F."/>
            <person name="Asnicar F."/>
            <person name="Boscaini A."/>
            <person name="Pasolli E."/>
            <person name="Zolfo M."/>
            <person name="Donati C."/>
            <person name="Salmaso N."/>
            <person name="Segata N."/>
        </authorList>
    </citation>
    <scope>NUCLEOTIDE SEQUENCE</scope>
    <source>
        <strain evidence="10">FEM_GT703</strain>
    </source>
</reference>
<feature type="transmembrane region" description="Helical" evidence="9">
    <location>
        <begin position="98"/>
        <end position="118"/>
    </location>
</feature>
<accession>A0A2G4F4C3</accession>
<evidence type="ECO:0000313" key="11">
    <source>
        <dbReference type="Proteomes" id="UP000226442"/>
    </source>
</evidence>
<organism evidence="10 11">
    <name type="scientific">Tychonema bourrellyi FEM_GT703</name>
    <dbReference type="NCBI Taxonomy" id="2040638"/>
    <lineage>
        <taxon>Bacteria</taxon>
        <taxon>Bacillati</taxon>
        <taxon>Cyanobacteriota</taxon>
        <taxon>Cyanophyceae</taxon>
        <taxon>Oscillatoriophycideae</taxon>
        <taxon>Oscillatoriales</taxon>
        <taxon>Microcoleaceae</taxon>
        <taxon>Tychonema</taxon>
    </lineage>
</organism>
<dbReference type="OrthoDB" id="9811967at2"/>
<comment type="function">
    <text evidence="9">Converts cobyric acid to cobinamide by the addition of aminopropanol on the F carboxylic group.</text>
</comment>
<dbReference type="HAMAP" id="MF_00024">
    <property type="entry name" value="CobD_CbiB"/>
    <property type="match status" value="1"/>
</dbReference>
<evidence type="ECO:0000256" key="9">
    <source>
        <dbReference type="HAMAP-Rule" id="MF_00024"/>
    </source>
</evidence>
<keyword evidence="6 9" id="KW-0812">Transmembrane</keyword>
<proteinExistence type="inferred from homology"/>
<dbReference type="GO" id="GO:0009236">
    <property type="term" value="P:cobalamin biosynthetic process"/>
    <property type="evidence" value="ECO:0007669"/>
    <property type="project" value="UniProtKB-UniRule"/>
</dbReference>
<comment type="subcellular location">
    <subcellularLocation>
        <location evidence="1 9">Cell membrane</location>
        <topology evidence="1 9">Multi-pass membrane protein</topology>
    </subcellularLocation>
</comment>
<dbReference type="RefSeq" id="WP_096832254.1">
    <property type="nucleotide sequence ID" value="NZ_NXIB02000015.1"/>
</dbReference>
<dbReference type="UniPathway" id="UPA00148"/>
<keyword evidence="4 9" id="KW-1003">Cell membrane</keyword>
<dbReference type="GO" id="GO:0048472">
    <property type="term" value="F:threonine-phosphate decarboxylase activity"/>
    <property type="evidence" value="ECO:0007669"/>
    <property type="project" value="InterPro"/>
</dbReference>
<evidence type="ECO:0000256" key="5">
    <source>
        <dbReference type="ARBA" id="ARBA00022573"/>
    </source>
</evidence>